<keyword evidence="2 5" id="KW-0808">Transferase</keyword>
<organism evidence="6 7">
    <name type="scientific">Roseibium album</name>
    <dbReference type="NCBI Taxonomy" id="311410"/>
    <lineage>
        <taxon>Bacteria</taxon>
        <taxon>Pseudomonadati</taxon>
        <taxon>Pseudomonadota</taxon>
        <taxon>Alphaproteobacteria</taxon>
        <taxon>Hyphomicrobiales</taxon>
        <taxon>Stappiaceae</taxon>
        <taxon>Roseibium</taxon>
    </lineage>
</organism>
<dbReference type="GO" id="GO:0003950">
    <property type="term" value="F:NAD+ poly-ADP-ribosyltransferase activity"/>
    <property type="evidence" value="ECO:0007669"/>
    <property type="project" value="InterPro"/>
</dbReference>
<dbReference type="NCBIfam" id="NF002014">
    <property type="entry name" value="PRK00819.1-4"/>
    <property type="match status" value="1"/>
</dbReference>
<dbReference type="EMBL" id="CXWC01000013">
    <property type="protein sequence ID" value="CTQ77197.1"/>
    <property type="molecule type" value="Genomic_DNA"/>
</dbReference>
<evidence type="ECO:0000256" key="1">
    <source>
        <dbReference type="ARBA" id="ARBA00009836"/>
    </source>
</evidence>
<dbReference type="InterPro" id="IPR042081">
    <property type="entry name" value="RNA_2'-PTrans_C"/>
</dbReference>
<proteinExistence type="inferred from homology"/>
<dbReference type="InterPro" id="IPR002745">
    <property type="entry name" value="Ptrans_KptA/Tpt1"/>
</dbReference>
<dbReference type="AlphaFoldDB" id="A0A0M7ANT7"/>
<dbReference type="STRING" id="311410.LA5095_03764"/>
<dbReference type="OrthoDB" id="4537997at2"/>
<dbReference type="GO" id="GO:0006388">
    <property type="term" value="P:tRNA splicing, via endonucleolytic cleavage and ligation"/>
    <property type="evidence" value="ECO:0007669"/>
    <property type="project" value="UniProtKB-UniRule"/>
</dbReference>
<dbReference type="GeneID" id="97672316"/>
<protein>
    <recommendedName>
        <fullName evidence="5">Probable RNA 2'-phosphotransferase</fullName>
        <ecNumber evidence="5">2.7.1.-</ecNumber>
    </recommendedName>
</protein>
<dbReference type="PANTHER" id="PTHR12684:SF2">
    <property type="entry name" value="TRNA 2'-PHOSPHOTRANSFERASE 1"/>
    <property type="match status" value="1"/>
</dbReference>
<reference evidence="7" key="1">
    <citation type="submission" date="2015-07" db="EMBL/GenBank/DDBJ databases">
        <authorList>
            <person name="Rodrigo-Torres Lidia"/>
            <person name="Arahal R.David."/>
        </authorList>
    </citation>
    <scope>NUCLEOTIDE SEQUENCE [LARGE SCALE GENOMIC DNA]</scope>
    <source>
        <strain evidence="7">CECT 5096</strain>
    </source>
</reference>
<dbReference type="Proteomes" id="UP000049983">
    <property type="component" value="Unassembled WGS sequence"/>
</dbReference>
<dbReference type="RefSeq" id="WP_055118051.1">
    <property type="nucleotide sequence ID" value="NZ_CXWA01000004.1"/>
</dbReference>
<comment type="function">
    <text evidence="4 5">Removes the 2'-phosphate from RNA via an intermediate in which the phosphate is ADP-ribosylated by NAD followed by a presumed transesterification to release the RNA and generate ADP-ribose 1''-2''-cyclic phosphate (APPR&gt;P). May function as an ADP-ribosylase.</text>
</comment>
<sequence>MTNDKKISKQMSFWLRHCPEDAGLKLSEAGWTDVTALLSALGEKGIACDLKRLVEVVARNDKKRFEFSDDGQSIRARQGHSIEVDLGLLPMVPPDFLFHGTAERYLNSIMQDGLKPMNRHHVHLSGDPATAKMVGKRHGKPIVLNVAAGKMARNRHKFYCTANGVWLVDTVPPQFLSLVADTASILIK</sequence>
<dbReference type="SUPFAM" id="SSF56399">
    <property type="entry name" value="ADP-ribosylation"/>
    <property type="match status" value="1"/>
</dbReference>
<dbReference type="EC" id="2.7.1.-" evidence="5"/>
<name>A0A0M7ANT7_9HYPH</name>
<evidence type="ECO:0000313" key="7">
    <source>
        <dbReference type="Proteomes" id="UP000049983"/>
    </source>
</evidence>
<gene>
    <name evidence="5" type="primary">kptA</name>
    <name evidence="6" type="ORF">LA5096_05046</name>
</gene>
<dbReference type="InterPro" id="IPR042080">
    <property type="entry name" value="RNA_2'-PTrans_N"/>
</dbReference>
<dbReference type="Gene3D" id="1.10.10.970">
    <property type="entry name" value="RNA 2'-phosphotransferase, Tpt1/KptA family, N-terminal domain"/>
    <property type="match status" value="1"/>
</dbReference>
<keyword evidence="3 5" id="KW-0520">NAD</keyword>
<evidence type="ECO:0000256" key="4">
    <source>
        <dbReference type="ARBA" id="ARBA00025212"/>
    </source>
</evidence>
<keyword evidence="7" id="KW-1185">Reference proteome</keyword>
<evidence type="ECO:0000256" key="5">
    <source>
        <dbReference type="HAMAP-Rule" id="MF_00299"/>
    </source>
</evidence>
<evidence type="ECO:0000256" key="2">
    <source>
        <dbReference type="ARBA" id="ARBA00022679"/>
    </source>
</evidence>
<dbReference type="GO" id="GO:0000215">
    <property type="term" value="F:tRNA 2'-phosphotransferase activity"/>
    <property type="evidence" value="ECO:0007669"/>
    <property type="project" value="TreeGrafter"/>
</dbReference>
<dbReference type="HAMAP" id="MF_00299">
    <property type="entry name" value="KptA"/>
    <property type="match status" value="1"/>
</dbReference>
<dbReference type="Pfam" id="PF01885">
    <property type="entry name" value="PTS_2-RNA"/>
    <property type="match status" value="1"/>
</dbReference>
<comment type="similarity">
    <text evidence="1 5">Belongs to the KptA/TPT1 family.</text>
</comment>
<dbReference type="PANTHER" id="PTHR12684">
    <property type="entry name" value="PUTATIVE PHOSPHOTRANSFERASE"/>
    <property type="match status" value="1"/>
</dbReference>
<accession>A0A0M7ANT7</accession>
<dbReference type="Gene3D" id="3.20.170.30">
    <property type="match status" value="1"/>
</dbReference>
<evidence type="ECO:0000256" key="3">
    <source>
        <dbReference type="ARBA" id="ARBA00023027"/>
    </source>
</evidence>
<dbReference type="InterPro" id="IPR022928">
    <property type="entry name" value="RNA_2'-PTrans_KptA"/>
</dbReference>
<evidence type="ECO:0000313" key="6">
    <source>
        <dbReference type="EMBL" id="CTQ77197.1"/>
    </source>
</evidence>